<feature type="compositionally biased region" description="Low complexity" evidence="2">
    <location>
        <begin position="429"/>
        <end position="457"/>
    </location>
</feature>
<feature type="domain" description="CBS" evidence="3">
    <location>
        <begin position="358"/>
        <end position="416"/>
    </location>
</feature>
<evidence type="ECO:0000313" key="4">
    <source>
        <dbReference type="EMBL" id="MBB4735566.1"/>
    </source>
</evidence>
<dbReference type="RefSeq" id="WP_184241318.1">
    <property type="nucleotide sequence ID" value="NZ_JACHNA010000001.1"/>
</dbReference>
<dbReference type="EMBL" id="JACHNA010000001">
    <property type="protein sequence ID" value="MBB4735566.1"/>
    <property type="molecule type" value="Genomic_DNA"/>
</dbReference>
<dbReference type="GO" id="GO:0016020">
    <property type="term" value="C:membrane"/>
    <property type="evidence" value="ECO:0007669"/>
    <property type="project" value="InterPro"/>
</dbReference>
<keyword evidence="1" id="KW-0129">CBS domain</keyword>
<dbReference type="SUPFAM" id="SSF50346">
    <property type="entry name" value="PRC-barrel domain"/>
    <property type="match status" value="1"/>
</dbReference>
<dbReference type="GO" id="GO:0015095">
    <property type="term" value="F:magnesium ion transmembrane transporter activity"/>
    <property type="evidence" value="ECO:0007669"/>
    <property type="project" value="InterPro"/>
</dbReference>
<dbReference type="InterPro" id="IPR011033">
    <property type="entry name" value="PRC_barrel-like_sf"/>
</dbReference>
<dbReference type="PANTHER" id="PTHR43773">
    <property type="entry name" value="MAGNESIUM TRANSPORTER MGTE"/>
    <property type="match status" value="1"/>
</dbReference>
<evidence type="ECO:0000259" key="3">
    <source>
        <dbReference type="PROSITE" id="PS51371"/>
    </source>
</evidence>
<feature type="region of interest" description="Disordered" evidence="2">
    <location>
        <begin position="413"/>
        <end position="457"/>
    </location>
</feature>
<dbReference type="Pfam" id="PF03448">
    <property type="entry name" value="MgtE_N"/>
    <property type="match status" value="1"/>
</dbReference>
<dbReference type="InterPro" id="IPR000644">
    <property type="entry name" value="CBS_dom"/>
</dbReference>
<sequence length="457" mass="50469">MSNPKIFVARLLGLDVFDPLGDRLGRLRDVVVVDRGLHQPPIATGLVIEVPGKKRVFVPMTRVTSMDSGQILTTGLINLRRFSRRGAEQTVAGDLFDRRMVLVDEEGRLEHEHESVLEDLAIERQRNGDWIVTEVYVREVTGRGAFGRARGQHRLVDWDRSRWARGTEPQGATSFVAAHEDLKPADLADMLHDMTDKRRVEVANELQDERLADVLQELPDDDQVQILSHLDIERAADVLEEMDPDDAADLLGELPDNQQELLLELMEPEDAEDVRRLLEYEEDTAGSVMTPVPVIMAPEATVAEAMATIRQTEISPARASLVIVARPPLETPTGRYLGVVHFQKLLRYPPPEPLGNLLDKDLEPVSDLAPVTHVTRELATYNLTCIPVVNEQQRVVGAVTVDDVLDHILPEDWRAMDPDQTPAPSTENPAPTAGGPASARGGAPAAPAAGPTTNRRT</sequence>
<dbReference type="Gene3D" id="3.10.580.10">
    <property type="entry name" value="CBS-domain"/>
    <property type="match status" value="1"/>
</dbReference>
<organism evidence="4 5">
    <name type="scientific">Micrococcus cohnii</name>
    <dbReference type="NCBI Taxonomy" id="993416"/>
    <lineage>
        <taxon>Bacteria</taxon>
        <taxon>Bacillati</taxon>
        <taxon>Actinomycetota</taxon>
        <taxon>Actinomycetes</taxon>
        <taxon>Micrococcales</taxon>
        <taxon>Micrococcaceae</taxon>
        <taxon>Micrococcus</taxon>
    </lineage>
</organism>
<dbReference type="SMART" id="SM00924">
    <property type="entry name" value="MgtE_N"/>
    <property type="match status" value="1"/>
</dbReference>
<evidence type="ECO:0000313" key="5">
    <source>
        <dbReference type="Proteomes" id="UP000540191"/>
    </source>
</evidence>
<dbReference type="InterPro" id="IPR046342">
    <property type="entry name" value="CBS_dom_sf"/>
</dbReference>
<proteinExistence type="predicted"/>
<dbReference type="PANTHER" id="PTHR43773:SF1">
    <property type="entry name" value="MAGNESIUM TRANSPORTER MGTE"/>
    <property type="match status" value="1"/>
</dbReference>
<dbReference type="InterPro" id="IPR058838">
    <property type="entry name" value="SH3_actinomycetes"/>
</dbReference>
<gene>
    <name evidence="4" type="ORF">HDA30_001074</name>
</gene>
<dbReference type="Pfam" id="PF26205">
    <property type="entry name" value="SH3_actinomycetes"/>
    <property type="match status" value="1"/>
</dbReference>
<evidence type="ECO:0000256" key="1">
    <source>
        <dbReference type="PROSITE-ProRule" id="PRU00703"/>
    </source>
</evidence>
<comment type="caution">
    <text evidence="4">The sequence shown here is derived from an EMBL/GenBank/DDBJ whole genome shotgun (WGS) entry which is preliminary data.</text>
</comment>
<feature type="domain" description="CBS" evidence="3">
    <location>
        <begin position="289"/>
        <end position="357"/>
    </location>
</feature>
<dbReference type="InterPro" id="IPR006668">
    <property type="entry name" value="Mg_transptr_MgtE_intracell_dom"/>
</dbReference>
<keyword evidence="5" id="KW-1185">Reference proteome</keyword>
<dbReference type="Proteomes" id="UP000540191">
    <property type="component" value="Unassembled WGS sequence"/>
</dbReference>
<protein>
    <submittedName>
        <fullName evidence="4">CBS domain-containing protein</fullName>
    </submittedName>
</protein>
<dbReference type="PROSITE" id="PS51371">
    <property type="entry name" value="CBS"/>
    <property type="match status" value="2"/>
</dbReference>
<name>A0A7W7GNZ8_9MICC</name>
<reference evidence="4 5" key="1">
    <citation type="submission" date="2020-08" db="EMBL/GenBank/DDBJ databases">
        <title>Sequencing the genomes of 1000 actinobacteria strains.</title>
        <authorList>
            <person name="Klenk H.-P."/>
        </authorList>
    </citation>
    <scope>NUCLEOTIDE SEQUENCE [LARGE SCALE GENOMIC DNA]</scope>
    <source>
        <strain evidence="4 5">DSM 23974</strain>
    </source>
</reference>
<dbReference type="SUPFAM" id="SSF54631">
    <property type="entry name" value="CBS-domain pair"/>
    <property type="match status" value="1"/>
</dbReference>
<dbReference type="Gene3D" id="1.25.60.10">
    <property type="entry name" value="MgtE N-terminal domain-like"/>
    <property type="match status" value="1"/>
</dbReference>
<dbReference type="Pfam" id="PF00571">
    <property type="entry name" value="CBS"/>
    <property type="match status" value="2"/>
</dbReference>
<dbReference type="CDD" id="cd04606">
    <property type="entry name" value="CBS_pair_Mg_transporter"/>
    <property type="match status" value="1"/>
</dbReference>
<dbReference type="AlphaFoldDB" id="A0A7W7GNZ8"/>
<dbReference type="SUPFAM" id="SSF158791">
    <property type="entry name" value="MgtE N-terminal domain-like"/>
    <property type="match status" value="1"/>
</dbReference>
<accession>A0A7W7GNZ8</accession>
<dbReference type="InterPro" id="IPR038076">
    <property type="entry name" value="MgtE_N_sf"/>
</dbReference>
<dbReference type="InterPro" id="IPR006669">
    <property type="entry name" value="MgtE_transporter"/>
</dbReference>
<evidence type="ECO:0000256" key="2">
    <source>
        <dbReference type="SAM" id="MobiDB-lite"/>
    </source>
</evidence>